<keyword evidence="3" id="KW-1185">Reference proteome</keyword>
<protein>
    <submittedName>
        <fullName evidence="2">Type 1 periplasmic binding fold superfamily protein</fullName>
    </submittedName>
</protein>
<dbReference type="EMBL" id="JBELPZ010000011">
    <property type="protein sequence ID" value="MFL9844999.1"/>
    <property type="molecule type" value="Genomic_DNA"/>
</dbReference>
<comment type="caution">
    <text evidence="2">The sequence shown here is derived from an EMBL/GenBank/DDBJ whole genome shotgun (WGS) entry which is preliminary data.</text>
</comment>
<keyword evidence="1" id="KW-0732">Signal</keyword>
<accession>A0ABW8YY42</accession>
<feature type="chain" id="PRO_5045617204" evidence="1">
    <location>
        <begin position="22"/>
        <end position="187"/>
    </location>
</feature>
<evidence type="ECO:0000313" key="3">
    <source>
        <dbReference type="Proteomes" id="UP001629156"/>
    </source>
</evidence>
<sequence length="187" mass="19557">MRNVKFAAMAALSLITLASCSNDDDSGPVNEEEVITTVTATFTPEAGGNAVILTSRDLDGDGPDAPVVTVSGNFSVGSVYDGTVTFLNEMESPAEDITTEIHEEAVDHQIFFQQNGLGNFVYDDTDANGHPVGLHFTYTAAQNPVSSNLIITLRHLPNKSGQGVPGGDITNAGGGTDAEVIFPVTVE</sequence>
<feature type="signal peptide" evidence="1">
    <location>
        <begin position="1"/>
        <end position="21"/>
    </location>
</feature>
<dbReference type="Proteomes" id="UP001629156">
    <property type="component" value="Unassembled WGS sequence"/>
</dbReference>
<evidence type="ECO:0000313" key="2">
    <source>
        <dbReference type="EMBL" id="MFL9844999.1"/>
    </source>
</evidence>
<dbReference type="RefSeq" id="WP_408085261.1">
    <property type="nucleotide sequence ID" value="NZ_JBELPZ010000011.1"/>
</dbReference>
<gene>
    <name evidence="2" type="ORF">ABS766_11270</name>
</gene>
<organism evidence="2 3">
    <name type="scientific">Flavobacterium rhizosphaerae</name>
    <dbReference type="NCBI Taxonomy" id="3163298"/>
    <lineage>
        <taxon>Bacteria</taxon>
        <taxon>Pseudomonadati</taxon>
        <taxon>Bacteroidota</taxon>
        <taxon>Flavobacteriia</taxon>
        <taxon>Flavobacteriales</taxon>
        <taxon>Flavobacteriaceae</taxon>
        <taxon>Flavobacterium</taxon>
    </lineage>
</organism>
<name>A0ABW8YY42_9FLAO</name>
<reference evidence="2 3" key="1">
    <citation type="submission" date="2024-06" db="EMBL/GenBank/DDBJ databases">
        <authorList>
            <person name="Kaempfer P."/>
            <person name="Viver T."/>
        </authorList>
    </citation>
    <scope>NUCLEOTIDE SEQUENCE [LARGE SCALE GENOMIC DNA]</scope>
    <source>
        <strain evidence="2 3">ST-119</strain>
    </source>
</reference>
<evidence type="ECO:0000256" key="1">
    <source>
        <dbReference type="SAM" id="SignalP"/>
    </source>
</evidence>
<proteinExistence type="predicted"/>
<dbReference type="PROSITE" id="PS51257">
    <property type="entry name" value="PROKAR_LIPOPROTEIN"/>
    <property type="match status" value="1"/>
</dbReference>